<dbReference type="NCBIfam" id="TIGR02433">
    <property type="entry name" value="lysidine_TilS_C"/>
    <property type="match status" value="1"/>
</dbReference>
<organism evidence="10 11">
    <name type="scientific">Fredinandcohnia quinoae</name>
    <dbReference type="NCBI Taxonomy" id="2918902"/>
    <lineage>
        <taxon>Bacteria</taxon>
        <taxon>Bacillati</taxon>
        <taxon>Bacillota</taxon>
        <taxon>Bacilli</taxon>
        <taxon>Bacillales</taxon>
        <taxon>Bacillaceae</taxon>
        <taxon>Fredinandcohnia</taxon>
    </lineage>
</organism>
<keyword evidence="3 8" id="KW-0436">Ligase</keyword>
<dbReference type="Pfam" id="PF11734">
    <property type="entry name" value="TilS_C"/>
    <property type="match status" value="1"/>
</dbReference>
<dbReference type="Gene3D" id="3.40.50.620">
    <property type="entry name" value="HUPs"/>
    <property type="match status" value="1"/>
</dbReference>
<dbReference type="InterPro" id="IPR012094">
    <property type="entry name" value="tRNA_Ile_lys_synt"/>
</dbReference>
<dbReference type="GO" id="GO:0005524">
    <property type="term" value="F:ATP binding"/>
    <property type="evidence" value="ECO:0007669"/>
    <property type="project" value="UniProtKB-UniRule"/>
</dbReference>
<dbReference type="GO" id="GO:0032267">
    <property type="term" value="F:tRNA(Ile)-lysidine synthase activity"/>
    <property type="evidence" value="ECO:0007669"/>
    <property type="project" value="UniProtKB-EC"/>
</dbReference>
<evidence type="ECO:0000256" key="3">
    <source>
        <dbReference type="ARBA" id="ARBA00022598"/>
    </source>
</evidence>
<dbReference type="Pfam" id="PF01171">
    <property type="entry name" value="ATP_bind_3"/>
    <property type="match status" value="1"/>
</dbReference>
<keyword evidence="5 8" id="KW-0547">Nucleotide-binding</keyword>
<evidence type="ECO:0000256" key="8">
    <source>
        <dbReference type="HAMAP-Rule" id="MF_01161"/>
    </source>
</evidence>
<dbReference type="AlphaFoldDB" id="A0AAW5EAA9"/>
<protein>
    <recommendedName>
        <fullName evidence="8">tRNA(Ile)-lysidine synthase</fullName>
        <ecNumber evidence="8">6.3.4.19</ecNumber>
    </recommendedName>
    <alternativeName>
        <fullName evidence="8">tRNA(Ile)-2-lysyl-cytidine synthase</fullName>
    </alternativeName>
    <alternativeName>
        <fullName evidence="8">tRNA(Ile)-lysidine synthetase</fullName>
    </alternativeName>
</protein>
<comment type="similarity">
    <text evidence="8">Belongs to the tRNA(Ile)-lysidine synthase family.</text>
</comment>
<keyword evidence="6 8" id="KW-0067">ATP-binding</keyword>
<comment type="subcellular location">
    <subcellularLocation>
        <location evidence="1 8">Cytoplasm</location>
    </subcellularLocation>
</comment>
<accession>A0AAW5EAA9</accession>
<evidence type="ECO:0000256" key="5">
    <source>
        <dbReference type="ARBA" id="ARBA00022741"/>
    </source>
</evidence>
<comment type="caution">
    <text evidence="10">The sequence shown here is derived from an EMBL/GenBank/DDBJ whole genome shotgun (WGS) entry which is preliminary data.</text>
</comment>
<dbReference type="EMBL" id="JAKTTI010000030">
    <property type="protein sequence ID" value="MCH1626922.1"/>
    <property type="molecule type" value="Genomic_DNA"/>
</dbReference>
<dbReference type="NCBIfam" id="TIGR02432">
    <property type="entry name" value="lysidine_TilS_N"/>
    <property type="match status" value="1"/>
</dbReference>
<comment type="domain">
    <text evidence="8">The N-terminal region contains the highly conserved SGGXDS motif, predicted to be a P-loop motif involved in ATP binding.</text>
</comment>
<dbReference type="GO" id="GO:0005737">
    <property type="term" value="C:cytoplasm"/>
    <property type="evidence" value="ECO:0007669"/>
    <property type="project" value="UniProtKB-SubCell"/>
</dbReference>
<evidence type="ECO:0000256" key="7">
    <source>
        <dbReference type="ARBA" id="ARBA00048539"/>
    </source>
</evidence>
<dbReference type="SUPFAM" id="SSF56037">
    <property type="entry name" value="PheT/TilS domain"/>
    <property type="match status" value="1"/>
</dbReference>
<keyword evidence="4 8" id="KW-0819">tRNA processing</keyword>
<comment type="function">
    <text evidence="8">Ligates lysine onto the cytidine present at position 34 of the AUA codon-specific tRNA(Ile) that contains the anticodon CAU, in an ATP-dependent manner. Cytidine is converted to lysidine, thus changing the amino acid specificity of the tRNA from methionine to isoleucine.</text>
</comment>
<dbReference type="InterPro" id="IPR012796">
    <property type="entry name" value="Lysidine-tRNA-synth_C"/>
</dbReference>
<proteinExistence type="inferred from homology"/>
<dbReference type="InterPro" id="IPR012795">
    <property type="entry name" value="tRNA_Ile_lys_synt_N"/>
</dbReference>
<dbReference type="EC" id="6.3.4.19" evidence="8"/>
<name>A0AAW5EAA9_9BACI</name>
<dbReference type="RefSeq" id="WP_240256838.1">
    <property type="nucleotide sequence ID" value="NZ_JAKTTI010000030.1"/>
</dbReference>
<reference evidence="10" key="1">
    <citation type="submission" date="2022-02" db="EMBL/GenBank/DDBJ databases">
        <title>Fredinandcohnia quinoae sp. nov. isolated from Chenopodium quinoa seeds.</title>
        <authorList>
            <person name="Saati-Santamaria Z."/>
            <person name="Flores-Felix J.D."/>
            <person name="Igual J.M."/>
            <person name="Velazquez E."/>
            <person name="Garcia-Fraile P."/>
            <person name="Martinez-Molina E."/>
        </authorList>
    </citation>
    <scope>NUCLEOTIDE SEQUENCE</scope>
    <source>
        <strain evidence="10">SECRCQ15</strain>
    </source>
</reference>
<dbReference type="InterPro" id="IPR011063">
    <property type="entry name" value="TilS/TtcA_N"/>
</dbReference>
<keyword evidence="11" id="KW-1185">Reference proteome</keyword>
<dbReference type="PANTHER" id="PTHR43033">
    <property type="entry name" value="TRNA(ILE)-LYSIDINE SYNTHASE-RELATED"/>
    <property type="match status" value="1"/>
</dbReference>
<evidence type="ECO:0000256" key="4">
    <source>
        <dbReference type="ARBA" id="ARBA00022694"/>
    </source>
</evidence>
<dbReference type="InterPro" id="IPR015262">
    <property type="entry name" value="tRNA_Ile_lys_synt_subst-bd"/>
</dbReference>
<evidence type="ECO:0000256" key="1">
    <source>
        <dbReference type="ARBA" id="ARBA00004496"/>
    </source>
</evidence>
<dbReference type="Proteomes" id="UP001431131">
    <property type="component" value="Unassembled WGS sequence"/>
</dbReference>
<feature type="binding site" evidence="8">
    <location>
        <begin position="26"/>
        <end position="31"/>
    </location>
    <ligand>
        <name>ATP</name>
        <dbReference type="ChEBI" id="CHEBI:30616"/>
    </ligand>
</feature>
<feature type="domain" description="Lysidine-tRNA(Ile) synthetase C-terminal" evidence="9">
    <location>
        <begin position="384"/>
        <end position="457"/>
    </location>
</feature>
<sequence>MIEKVNLFIKKNNLIEAQSTIIVGVSGGPDSLALLHYLYHFQKGKWKNLIAVHVDHMFRGKQSEEDLLFVKDYCNQLGIQFEAAQIDVTTYQQEHHLSTQVAARECRYQFLEEIMYKYNADYLALGHHGDDQVETILMRLVRGSKGNGYAGMQVVRPFACGSIIRPFLLITKDDIESYCTRFDLYPRRDPSNDKDDYTRNRFRHHVLPFLKQENSSVHEHFQQFSEQVIEDNQLLDELTVAKMNTVMKRKEDKQIEIKIDLFLSMPKSLQRRGIQLILNYLYKDIPSSLSSNHIDNLLTLLKNDHPSGELHFPKDLKIIRSYNSCFFTYDEEKRNTYRFQIDESGNYKIMDGSIISTQMLDHFPQMVKGNDFFIIDPDTVKLPLYVRTRKQGDKMTLKGMNGSKKVKDIFIDNKISIHKRDVWPIVEDSRGDILWLPGLKKSSFEANCMTKTKYIVLQYKSCPASAF</sequence>
<dbReference type="CDD" id="cd01992">
    <property type="entry name" value="TilS_N"/>
    <property type="match status" value="1"/>
</dbReference>
<dbReference type="Pfam" id="PF09179">
    <property type="entry name" value="TilS"/>
    <property type="match status" value="1"/>
</dbReference>
<dbReference type="PANTHER" id="PTHR43033:SF1">
    <property type="entry name" value="TRNA(ILE)-LYSIDINE SYNTHASE-RELATED"/>
    <property type="match status" value="1"/>
</dbReference>
<gene>
    <name evidence="8 10" type="primary">tilS</name>
    <name evidence="10" type="ORF">MJG50_16425</name>
</gene>
<dbReference type="InterPro" id="IPR014729">
    <property type="entry name" value="Rossmann-like_a/b/a_fold"/>
</dbReference>
<comment type="catalytic activity">
    <reaction evidence="7 8">
        <text>cytidine(34) in tRNA(Ile2) + L-lysine + ATP = lysidine(34) in tRNA(Ile2) + AMP + diphosphate + H(+)</text>
        <dbReference type="Rhea" id="RHEA:43744"/>
        <dbReference type="Rhea" id="RHEA-COMP:10625"/>
        <dbReference type="Rhea" id="RHEA-COMP:10670"/>
        <dbReference type="ChEBI" id="CHEBI:15378"/>
        <dbReference type="ChEBI" id="CHEBI:30616"/>
        <dbReference type="ChEBI" id="CHEBI:32551"/>
        <dbReference type="ChEBI" id="CHEBI:33019"/>
        <dbReference type="ChEBI" id="CHEBI:82748"/>
        <dbReference type="ChEBI" id="CHEBI:83665"/>
        <dbReference type="ChEBI" id="CHEBI:456215"/>
        <dbReference type="EC" id="6.3.4.19"/>
    </reaction>
</comment>
<evidence type="ECO:0000256" key="2">
    <source>
        <dbReference type="ARBA" id="ARBA00022490"/>
    </source>
</evidence>
<dbReference type="HAMAP" id="MF_01161">
    <property type="entry name" value="tRNA_Ile_lys_synt"/>
    <property type="match status" value="1"/>
</dbReference>
<evidence type="ECO:0000256" key="6">
    <source>
        <dbReference type="ARBA" id="ARBA00022840"/>
    </source>
</evidence>
<evidence type="ECO:0000313" key="10">
    <source>
        <dbReference type="EMBL" id="MCH1626922.1"/>
    </source>
</evidence>
<keyword evidence="2 8" id="KW-0963">Cytoplasm</keyword>
<dbReference type="SUPFAM" id="SSF52402">
    <property type="entry name" value="Adenine nucleotide alpha hydrolases-like"/>
    <property type="match status" value="1"/>
</dbReference>
<evidence type="ECO:0000259" key="9">
    <source>
        <dbReference type="SMART" id="SM00977"/>
    </source>
</evidence>
<dbReference type="Gene3D" id="3.30.465.60">
    <property type="match status" value="1"/>
</dbReference>
<evidence type="ECO:0000313" key="11">
    <source>
        <dbReference type="Proteomes" id="UP001431131"/>
    </source>
</evidence>
<dbReference type="SUPFAM" id="SSF82829">
    <property type="entry name" value="MesJ substrate recognition domain-like"/>
    <property type="match status" value="1"/>
</dbReference>
<dbReference type="GO" id="GO:0006400">
    <property type="term" value="P:tRNA modification"/>
    <property type="evidence" value="ECO:0007669"/>
    <property type="project" value="UniProtKB-UniRule"/>
</dbReference>
<dbReference type="SMART" id="SM00977">
    <property type="entry name" value="TilS_C"/>
    <property type="match status" value="1"/>
</dbReference>